<evidence type="ECO:0000256" key="5">
    <source>
        <dbReference type="ARBA" id="ARBA00022777"/>
    </source>
</evidence>
<dbReference type="InterPro" id="IPR017441">
    <property type="entry name" value="Protein_kinase_ATP_BS"/>
</dbReference>
<name>A0ABS1C748_9FIRM</name>
<organism evidence="13 14">
    <name type="scientific">Parvimonas parva</name>
    <dbReference type="NCBI Taxonomy" id="2769485"/>
    <lineage>
        <taxon>Bacteria</taxon>
        <taxon>Bacillati</taxon>
        <taxon>Bacillota</taxon>
        <taxon>Tissierellia</taxon>
        <taxon>Tissierellales</taxon>
        <taxon>Peptoniphilaceae</taxon>
        <taxon>Parvimonas</taxon>
    </lineage>
</organism>
<evidence type="ECO:0000256" key="3">
    <source>
        <dbReference type="ARBA" id="ARBA00022679"/>
    </source>
</evidence>
<comment type="caution">
    <text evidence="13">The sequence shown here is derived from an EMBL/GenBank/DDBJ whole genome shotgun (WGS) entry which is preliminary data.</text>
</comment>
<gene>
    <name evidence="13" type="primary">pknB</name>
    <name evidence="13" type="ORF">IBJ83_01105</name>
</gene>
<dbReference type="InterPro" id="IPR008271">
    <property type="entry name" value="Ser/Thr_kinase_AS"/>
</dbReference>
<comment type="catalytic activity">
    <reaction evidence="8">
        <text>L-seryl-[protein] + ATP = O-phospho-L-seryl-[protein] + ADP + H(+)</text>
        <dbReference type="Rhea" id="RHEA:17989"/>
        <dbReference type="Rhea" id="RHEA-COMP:9863"/>
        <dbReference type="Rhea" id="RHEA-COMP:11604"/>
        <dbReference type="ChEBI" id="CHEBI:15378"/>
        <dbReference type="ChEBI" id="CHEBI:29999"/>
        <dbReference type="ChEBI" id="CHEBI:30616"/>
        <dbReference type="ChEBI" id="CHEBI:83421"/>
        <dbReference type="ChEBI" id="CHEBI:456216"/>
        <dbReference type="EC" id="2.7.11.1"/>
    </reaction>
</comment>
<evidence type="ECO:0000313" key="13">
    <source>
        <dbReference type="EMBL" id="MBK1467917.1"/>
    </source>
</evidence>
<dbReference type="Pfam" id="PF00069">
    <property type="entry name" value="Pkinase"/>
    <property type="match status" value="1"/>
</dbReference>
<evidence type="ECO:0000256" key="7">
    <source>
        <dbReference type="ARBA" id="ARBA00047899"/>
    </source>
</evidence>
<comment type="catalytic activity">
    <reaction evidence="7">
        <text>L-threonyl-[protein] + ATP = O-phospho-L-threonyl-[protein] + ADP + H(+)</text>
        <dbReference type="Rhea" id="RHEA:46608"/>
        <dbReference type="Rhea" id="RHEA-COMP:11060"/>
        <dbReference type="Rhea" id="RHEA-COMP:11605"/>
        <dbReference type="ChEBI" id="CHEBI:15378"/>
        <dbReference type="ChEBI" id="CHEBI:30013"/>
        <dbReference type="ChEBI" id="CHEBI:30616"/>
        <dbReference type="ChEBI" id="CHEBI:61977"/>
        <dbReference type="ChEBI" id="CHEBI:456216"/>
        <dbReference type="EC" id="2.7.11.1"/>
    </reaction>
</comment>
<dbReference type="Gene3D" id="1.10.510.10">
    <property type="entry name" value="Transferase(Phosphotransferase) domain 1"/>
    <property type="match status" value="1"/>
</dbReference>
<evidence type="ECO:0000259" key="11">
    <source>
        <dbReference type="PROSITE" id="PS50011"/>
    </source>
</evidence>
<keyword evidence="10" id="KW-0812">Transmembrane</keyword>
<evidence type="ECO:0000313" key="14">
    <source>
        <dbReference type="Proteomes" id="UP000823123"/>
    </source>
</evidence>
<keyword evidence="14" id="KW-1185">Reference proteome</keyword>
<dbReference type="Pfam" id="PF03793">
    <property type="entry name" value="PASTA"/>
    <property type="match status" value="3"/>
</dbReference>
<feature type="transmembrane region" description="Helical" evidence="10">
    <location>
        <begin position="333"/>
        <end position="353"/>
    </location>
</feature>
<sequence>MLGSVLNGRYEILEKVGIGGMAIVYKAKDIYLKRIVAIKVLKEQYLEDKEFIKKFVIEAQSVANLNNQNIVKIYDVGQHIENDKTYNYIVMEYINGKTLNQLIKEKGRLNSNAVVAVSKQIANALDCAHKHHIIHRDIKPHNIIIDENLNVKVTDFGIARIATSSTITYTSSVLGTVHYISPEQAKGKFIDEKSDLYSLGVVMYEMVTGRVPFDTDNAVGIAMQHINEPLVEPIRLVPNLEPWINSIIVKCMEKKPNDRFDSAESLIKALEDRKIEKNQKVTFNDNSDRALYKESVYKTNKQKDFVSSKPPVRNTNKNREILDKKKGIFDHSITYVILALLIVVSVFFIYRLAVSNKAGNTVKVPPVVGLEKNEAIKVLKDKKLNGLIVKTVSDDSVEAGKVVSQSPSPNAEAKEGTNVELTVSVGKNKTIVPNLSNVEYDKVEGLLKKSNLTLGNVERKYDDKVEENKVISQSINYGEEVEKDTKIDIVVSRGKEDKKVEVPDLVGKTEAEAVKMLYDIGLSVGKTEKKESEQKAGTVIWQSYGKGTKVDAETKVDITVSSGKSAKENTLDITSSNDPGFVIKKYTIDEPKKNYVLLVTRDMGPNETRLYEKTMVTSGGKLTINIKARFEEKFHIYVNDKLVLSNEN</sequence>
<dbReference type="CDD" id="cd06577">
    <property type="entry name" value="PASTA_pknB"/>
    <property type="match status" value="3"/>
</dbReference>
<dbReference type="EMBL" id="JACVDA010000002">
    <property type="protein sequence ID" value="MBK1467917.1"/>
    <property type="molecule type" value="Genomic_DNA"/>
</dbReference>
<keyword evidence="10" id="KW-0472">Membrane</keyword>
<dbReference type="Gene3D" id="3.30.200.20">
    <property type="entry name" value="Phosphorylase Kinase, domain 1"/>
    <property type="match status" value="1"/>
</dbReference>
<reference evidence="13 14" key="1">
    <citation type="submission" date="2020-09" db="EMBL/GenBank/DDBJ databases">
        <title>Parvimonas S3374 sp. nov.</title>
        <authorList>
            <person name="Buhl M."/>
        </authorList>
    </citation>
    <scope>NUCLEOTIDE SEQUENCE [LARGE SCALE GENOMIC DNA]</scope>
    <source>
        <strain evidence="13 14">S3374</strain>
    </source>
</reference>
<evidence type="ECO:0000256" key="4">
    <source>
        <dbReference type="ARBA" id="ARBA00022741"/>
    </source>
</evidence>
<dbReference type="GO" id="GO:0016301">
    <property type="term" value="F:kinase activity"/>
    <property type="evidence" value="ECO:0007669"/>
    <property type="project" value="UniProtKB-KW"/>
</dbReference>
<dbReference type="NCBIfam" id="NF033483">
    <property type="entry name" value="PknB_PASTA_kin"/>
    <property type="match status" value="1"/>
</dbReference>
<feature type="domain" description="PASTA" evidence="12">
    <location>
        <begin position="359"/>
        <end position="425"/>
    </location>
</feature>
<feature type="domain" description="PASTA" evidence="12">
    <location>
        <begin position="426"/>
        <end position="493"/>
    </location>
</feature>
<evidence type="ECO:0000259" key="12">
    <source>
        <dbReference type="PROSITE" id="PS51178"/>
    </source>
</evidence>
<dbReference type="PROSITE" id="PS51178">
    <property type="entry name" value="PASTA"/>
    <property type="match status" value="3"/>
</dbReference>
<feature type="domain" description="Protein kinase" evidence="11">
    <location>
        <begin position="10"/>
        <end position="275"/>
    </location>
</feature>
<evidence type="ECO:0000256" key="9">
    <source>
        <dbReference type="PROSITE-ProRule" id="PRU10141"/>
    </source>
</evidence>
<protein>
    <recommendedName>
        <fullName evidence="1">non-specific serine/threonine protein kinase</fullName>
        <ecNumber evidence="1">2.7.11.1</ecNumber>
    </recommendedName>
</protein>
<feature type="domain" description="PASTA" evidence="12">
    <location>
        <begin position="495"/>
        <end position="562"/>
    </location>
</feature>
<dbReference type="PANTHER" id="PTHR43289:SF34">
    <property type="entry name" value="SERINE_THREONINE-PROTEIN KINASE YBDM-RELATED"/>
    <property type="match status" value="1"/>
</dbReference>
<dbReference type="Gene3D" id="3.30.10.20">
    <property type="match status" value="3"/>
</dbReference>
<dbReference type="InterPro" id="IPR000719">
    <property type="entry name" value="Prot_kinase_dom"/>
</dbReference>
<dbReference type="CDD" id="cd14014">
    <property type="entry name" value="STKc_PknB_like"/>
    <property type="match status" value="1"/>
</dbReference>
<proteinExistence type="predicted"/>
<dbReference type="InterPro" id="IPR011009">
    <property type="entry name" value="Kinase-like_dom_sf"/>
</dbReference>
<keyword evidence="5 13" id="KW-0418">Kinase</keyword>
<dbReference type="SUPFAM" id="SSF56112">
    <property type="entry name" value="Protein kinase-like (PK-like)"/>
    <property type="match status" value="1"/>
</dbReference>
<dbReference type="PROSITE" id="PS00108">
    <property type="entry name" value="PROTEIN_KINASE_ST"/>
    <property type="match status" value="1"/>
</dbReference>
<feature type="binding site" evidence="9">
    <location>
        <position position="39"/>
    </location>
    <ligand>
        <name>ATP</name>
        <dbReference type="ChEBI" id="CHEBI:30616"/>
    </ligand>
</feature>
<dbReference type="PANTHER" id="PTHR43289">
    <property type="entry name" value="MITOGEN-ACTIVATED PROTEIN KINASE KINASE KINASE 20-RELATED"/>
    <property type="match status" value="1"/>
</dbReference>
<dbReference type="PROSITE" id="PS50011">
    <property type="entry name" value="PROTEIN_KINASE_DOM"/>
    <property type="match status" value="1"/>
</dbReference>
<dbReference type="Proteomes" id="UP000823123">
    <property type="component" value="Unassembled WGS sequence"/>
</dbReference>
<keyword evidence="4 9" id="KW-0547">Nucleotide-binding</keyword>
<evidence type="ECO:0000256" key="6">
    <source>
        <dbReference type="ARBA" id="ARBA00022840"/>
    </source>
</evidence>
<accession>A0ABS1C748</accession>
<dbReference type="RefSeq" id="WP_201275003.1">
    <property type="nucleotide sequence ID" value="NZ_JACVDA010000002.1"/>
</dbReference>
<evidence type="ECO:0000256" key="2">
    <source>
        <dbReference type="ARBA" id="ARBA00022527"/>
    </source>
</evidence>
<dbReference type="SMART" id="SM00740">
    <property type="entry name" value="PASTA"/>
    <property type="match status" value="3"/>
</dbReference>
<dbReference type="PROSITE" id="PS00107">
    <property type="entry name" value="PROTEIN_KINASE_ATP"/>
    <property type="match status" value="1"/>
</dbReference>
<dbReference type="SUPFAM" id="SSF54184">
    <property type="entry name" value="Penicillin-binding protein 2x (pbp-2x), c-terminal domain"/>
    <property type="match status" value="1"/>
</dbReference>
<dbReference type="EC" id="2.7.11.1" evidence="1"/>
<evidence type="ECO:0000256" key="8">
    <source>
        <dbReference type="ARBA" id="ARBA00048679"/>
    </source>
</evidence>
<dbReference type="InterPro" id="IPR005543">
    <property type="entry name" value="PASTA_dom"/>
</dbReference>
<dbReference type="SMART" id="SM00220">
    <property type="entry name" value="S_TKc"/>
    <property type="match status" value="1"/>
</dbReference>
<keyword evidence="2" id="KW-0723">Serine/threonine-protein kinase</keyword>
<keyword evidence="10" id="KW-1133">Transmembrane helix</keyword>
<evidence type="ECO:0000256" key="1">
    <source>
        <dbReference type="ARBA" id="ARBA00012513"/>
    </source>
</evidence>
<evidence type="ECO:0000256" key="10">
    <source>
        <dbReference type="SAM" id="Phobius"/>
    </source>
</evidence>
<keyword evidence="6 9" id="KW-0067">ATP-binding</keyword>
<keyword evidence="3" id="KW-0808">Transferase</keyword>